<dbReference type="SMART" id="SM00220">
    <property type="entry name" value="S_TKc"/>
    <property type="match status" value="1"/>
</dbReference>
<dbReference type="Gene3D" id="1.10.510.10">
    <property type="entry name" value="Transferase(Phosphotransferase) domain 1"/>
    <property type="match status" value="1"/>
</dbReference>
<dbReference type="GO" id="GO:0005737">
    <property type="term" value="C:cytoplasm"/>
    <property type="evidence" value="ECO:0007669"/>
    <property type="project" value="UniProtKB-SubCell"/>
</dbReference>
<evidence type="ECO:0000256" key="10">
    <source>
        <dbReference type="ARBA" id="ARBA00022840"/>
    </source>
</evidence>
<feature type="region of interest" description="Disordered" evidence="15">
    <location>
        <begin position="965"/>
        <end position="1043"/>
    </location>
</feature>
<evidence type="ECO:0000256" key="11">
    <source>
        <dbReference type="ARBA" id="ARBA00047899"/>
    </source>
</evidence>
<dbReference type="Pfam" id="PF12783">
    <property type="entry name" value="Sec7-like_HUS"/>
    <property type="match status" value="1"/>
</dbReference>
<dbReference type="InterPro" id="IPR017441">
    <property type="entry name" value="Protein_kinase_ATP_BS"/>
</dbReference>
<dbReference type="InterPro" id="IPR035999">
    <property type="entry name" value="Sec7_dom_sf"/>
</dbReference>
<feature type="domain" description="Protein kinase" evidence="16">
    <location>
        <begin position="1809"/>
        <end position="2109"/>
    </location>
</feature>
<dbReference type="EMBL" id="FR824284">
    <property type="protein sequence ID" value="CCA24422.1"/>
    <property type="molecule type" value="Genomic_DNA"/>
</dbReference>
<feature type="compositionally biased region" description="Basic and acidic residues" evidence="15">
    <location>
        <begin position="986"/>
        <end position="999"/>
    </location>
</feature>
<evidence type="ECO:0000256" key="1">
    <source>
        <dbReference type="ARBA" id="ARBA00004496"/>
    </source>
</evidence>
<dbReference type="GO" id="GO:0012505">
    <property type="term" value="C:endomembrane system"/>
    <property type="evidence" value="ECO:0007669"/>
    <property type="project" value="UniProtKB-ARBA"/>
</dbReference>
<feature type="compositionally biased region" description="Polar residues" evidence="15">
    <location>
        <begin position="1968"/>
        <end position="1979"/>
    </location>
</feature>
<comment type="subcellular location">
    <subcellularLocation>
        <location evidence="1">Cytoplasm</location>
    </subcellularLocation>
</comment>
<evidence type="ECO:0000256" key="9">
    <source>
        <dbReference type="ARBA" id="ARBA00022777"/>
    </source>
</evidence>
<evidence type="ECO:0000256" key="2">
    <source>
        <dbReference type="ARBA" id="ARBA00009903"/>
    </source>
</evidence>
<dbReference type="InterPro" id="IPR000719">
    <property type="entry name" value="Prot_kinase_dom"/>
</dbReference>
<comment type="catalytic activity">
    <reaction evidence="11">
        <text>L-threonyl-[protein] + ATP = O-phospho-L-threonyl-[protein] + ADP + H(+)</text>
        <dbReference type="Rhea" id="RHEA:46608"/>
        <dbReference type="Rhea" id="RHEA-COMP:11060"/>
        <dbReference type="Rhea" id="RHEA-COMP:11605"/>
        <dbReference type="ChEBI" id="CHEBI:15378"/>
        <dbReference type="ChEBI" id="CHEBI:30013"/>
        <dbReference type="ChEBI" id="CHEBI:30616"/>
        <dbReference type="ChEBI" id="CHEBI:61977"/>
        <dbReference type="ChEBI" id="CHEBI:456216"/>
        <dbReference type="EC" id="2.7.11.1"/>
    </reaction>
</comment>
<dbReference type="InterPro" id="IPR008271">
    <property type="entry name" value="Ser/Thr_kinase_AS"/>
</dbReference>
<dbReference type="PROSITE" id="PS00108">
    <property type="entry name" value="PROTEIN_KINASE_ST"/>
    <property type="match status" value="1"/>
</dbReference>
<evidence type="ECO:0000256" key="6">
    <source>
        <dbReference type="ARBA" id="ARBA00022553"/>
    </source>
</evidence>
<dbReference type="Pfam" id="PF01369">
    <property type="entry name" value="Sec7"/>
    <property type="match status" value="1"/>
</dbReference>
<keyword evidence="14" id="KW-0175">Coiled coil</keyword>
<dbReference type="GO" id="GO:0016192">
    <property type="term" value="P:vesicle-mediated transport"/>
    <property type="evidence" value="ECO:0007669"/>
    <property type="project" value="UniProtKB-ARBA"/>
</dbReference>
<dbReference type="SMART" id="SM00222">
    <property type="entry name" value="Sec7"/>
    <property type="match status" value="1"/>
</dbReference>
<reference evidence="18" key="2">
    <citation type="submission" date="2011-02" db="EMBL/GenBank/DDBJ databases">
        <authorList>
            <person name="MacLean D."/>
        </authorList>
    </citation>
    <scope>NUCLEOTIDE SEQUENCE</scope>
</reference>
<comment type="similarity">
    <text evidence="2">Belongs to the protein kinase superfamily. AGC Ser/Thr protein kinase family.</text>
</comment>
<feature type="region of interest" description="Disordered" evidence="15">
    <location>
        <begin position="232"/>
        <end position="252"/>
    </location>
</feature>
<dbReference type="CDD" id="cd21742">
    <property type="entry name" value="MobB_NDR_LATS-like"/>
    <property type="match status" value="1"/>
</dbReference>
<comment type="catalytic activity">
    <reaction evidence="12">
        <text>L-seryl-[protein] + ATP = O-phospho-L-seryl-[protein] + ADP + H(+)</text>
        <dbReference type="Rhea" id="RHEA:17989"/>
        <dbReference type="Rhea" id="RHEA-COMP:9863"/>
        <dbReference type="Rhea" id="RHEA-COMP:11604"/>
        <dbReference type="ChEBI" id="CHEBI:15378"/>
        <dbReference type="ChEBI" id="CHEBI:29999"/>
        <dbReference type="ChEBI" id="CHEBI:30616"/>
        <dbReference type="ChEBI" id="CHEBI:83421"/>
        <dbReference type="ChEBI" id="CHEBI:456216"/>
        <dbReference type="EC" id="2.7.11.1"/>
    </reaction>
</comment>
<dbReference type="InterPro" id="IPR023394">
    <property type="entry name" value="Sec7_C_sf"/>
</dbReference>
<dbReference type="EC" id="2.7.11.1" evidence="3"/>
<dbReference type="InterPro" id="IPR000904">
    <property type="entry name" value="Sec7_dom"/>
</dbReference>
<dbReference type="PROSITE" id="PS00107">
    <property type="entry name" value="PROTEIN_KINASE_ATP"/>
    <property type="match status" value="1"/>
</dbReference>
<dbReference type="InterPro" id="IPR059233">
    <property type="entry name" value="MobB_NdrA/B/Cbk1"/>
</dbReference>
<feature type="compositionally biased region" description="Polar residues" evidence="15">
    <location>
        <begin position="233"/>
        <end position="248"/>
    </location>
</feature>
<dbReference type="Gene3D" id="1.10.220.20">
    <property type="match status" value="1"/>
</dbReference>
<dbReference type="InterPro" id="IPR032691">
    <property type="entry name" value="Mon2/Sec7/BIG1-like_HUS"/>
</dbReference>
<dbReference type="GO" id="GO:0004674">
    <property type="term" value="F:protein serine/threonine kinase activity"/>
    <property type="evidence" value="ECO:0007669"/>
    <property type="project" value="UniProtKB-KW"/>
</dbReference>
<dbReference type="FunFam" id="1.10.510.10:FF:000086">
    <property type="entry name" value="Non-specific serine/threonine protein kinase"/>
    <property type="match status" value="1"/>
</dbReference>
<dbReference type="Gene3D" id="3.30.200.20">
    <property type="entry name" value="Phosphorylase Kinase, domain 1"/>
    <property type="match status" value="1"/>
</dbReference>
<organism evidence="18">
    <name type="scientific">Albugo laibachii Nc14</name>
    <dbReference type="NCBI Taxonomy" id="890382"/>
    <lineage>
        <taxon>Eukaryota</taxon>
        <taxon>Sar</taxon>
        <taxon>Stramenopiles</taxon>
        <taxon>Oomycota</taxon>
        <taxon>Peronosporomycetes</taxon>
        <taxon>Albuginales</taxon>
        <taxon>Albuginaceae</taxon>
        <taxon>Albugo</taxon>
    </lineage>
</organism>
<sequence>MNPGITLDQAYPIFMYTTPFDVLATMNCVKGEIHNVLSMMRVNARWASHDRFRQEIPASTQSPLMRAFKQLHFALQTVTELNDVDTVTYLLPFIMVIESDKTSGFITGSAISSLNKFLLYRLLTCESVRADVAINRIALCISRCRFEETYRVDDEEVLMKLLEMVEYCIRSDAAHLLSTENVWKMVHLCYNICYQPGSSLHLSRAAENTLGHVILTVFDRIGELSTADEGIVPSTSTQASTPNTSGKTPQKRSHKVYRPFGIDLLERILNFLAQLISPAADAKGGTCILGLRLINIVLETAGTALGEHLSLVYVLQGDLSKYLLQNSETDELRVLSLVLRVVFNLFNSIKNHLKIQLEVFFTSVHMRIIDSPSCSDEQKELALESLLEFCREPALMLDLYINYDCDVHCTNLFEVLCSSLARNCQVTRVNGRLNALSLLCLEGLLAVVESIARRCSVPSAPVHYGAKALTQNALEPNLPLSQSLRINVLELQGHELAKFTARKPSSHGASSWDITRSNNTIDLLSESGKKGSFSDFHSPPSSLPSSQKDNALDDISPLSSANDLMRMVLSAASSDSESEGDKSEIKLRINDQLAWLHTARERTAEVLQQRKRTKKRYALAAEKFNNDPKHWIEYAQQIELLPEELTPESVASFLLHVPGLNKTMIGDYLGDGPDDKYPFNAAVREAYVSMFDFGNTQTLDEALRMFLAKFRLPGEAQKIDRMMECFSMHFYKQCASIGPLLDADAAYVLAFSIIMLNTDLHNDQVAKKMSLDEFLRNNRGINAGQDLPPEYLTTLYERIRDNQIQMQHDVSDLMDSSAALSVVDRYSTSWDGVLKRSENVVGASFTSDASILHLQAGTYEKEMFHLIADKTIQSILLAFEKSCDLTNMERALEGLSNCAKIALYFEMSEVFNSIMSSLSTYFLRFAHGILNGEKVYFFPSRTHSDGELAGQKLANMAHWTGSFQSLSEEEDNGARAEGNAASTKEAGIEADEHAQESFKTESGTTQPADEKYDSELMDPFDASADRSDSGQGTPMRQEDHLNNAKTRRALLSLKQLFRFVQKRHDYFAKAWSSVVECILMFNELDVIPTSLAEMDDFVDSRGVPLPPIQAGNAVESPRNNKAVDQGKDDSGRISHATATGVSGKVREQSRRVAERQAAIRSRVLSNNGTYSANTASSLTPRSNDGGNNTVPTSFWDSLSSYLFAESESTDETFFMVNQMLRDTVSKLGDRILEKENWLRMLRKLREKSLLSLLEVLLSSRDPFKYTVRSSHKSIDIMMQENAILALELSVDLILVNAHRLLSLNLWETFHAYAKRILLTPLAELRMQLLVERVVVHILRVSIRLFHDGKLRPKLMGTLQLLLTMDEEMYQALSDRLACGVNMLLKANLVYLSQDFHDWHVLLGILESLVQYPNGRMLCWDTLQLLSNGGHLNKDNVTLWIAVCLRFVNQPTAHACDALRLLQSLVTEESAFKADEKTWMDVMRMMLSYLHDDRPEVSKTAWECLYCSLLLPSISISEETWIRCFQEDLFPLDDQVAFGAWKHNTAEGNLYSVTLLSKTFLHHMDTLLKSPNFQTLWLEVIARLANKIKASSSHLDDTPTSVYETTVQSICNLFIVMQAEDILSQKFDPIENELKLKFSGGKVETSTNETVIDLKQSTLLQATFMVLDDISPDIREKLGMPLLSGSANYESAMNESAEFTERKTVDEYYALRVEDKDFIEGRDELSAGQEVCDAREETEKAKATKEYLEQKYAIMKKEREESRARRNTLEQQMTALRLEEHKKERYRQQLRSQELQQLRQQRKRLSVHDFQPLTIVGRGAFGEVRLVRKKDTGEIFALKSMLKSAMVLKNQVGHVKAERDILAMADHDNAWLVTLHYSFQDEDRLYMVMEYLPGGDLMGLLIKEDTLSEETTRFYAAEMILAIESVHELGYIHRDMKPDNVLLDAHGHLKLTDLGLCKKMETRGGPKSSPITQHTLNEMESNAVDPTLTGDSARSKPYSRNRQVAFSTVGTPDYIAPEVLAQNGYGKECDYWSLGVILYECLVGYPPFYADEPMQTCRKIVNWRQTFVFPPEAKQRLSPSCMDFVRRLVCNAENRLGSVSVQDIKEHPWLRDIQWDSIREIRSPYVPPGGGAHFDRTLNHLKVHSPAQNPPMYRMLVQQITSNFDDFSEFPCDFYATGPNAPTSTSAKNSGTGANSSQAMDQRAHGNEASPMSSNGATQMVMGPDGKPMTFNKFIGYTYKRKPKVRVALEEVNFEVPNATSFFSLEGNSVRNHSYHASS</sequence>
<evidence type="ECO:0000256" key="5">
    <source>
        <dbReference type="ARBA" id="ARBA00022527"/>
    </source>
</evidence>
<gene>
    <name evidence="18" type="primary">AlNc14C239G9440</name>
    <name evidence="18" type="ORF">ALNC14_105660</name>
</gene>
<feature type="region of interest" description="Disordered" evidence="15">
    <location>
        <begin position="2180"/>
        <end position="2216"/>
    </location>
</feature>
<feature type="binding site" evidence="13">
    <location>
        <position position="1848"/>
    </location>
    <ligand>
        <name>ATP</name>
        <dbReference type="ChEBI" id="CHEBI:30616"/>
    </ligand>
</feature>
<evidence type="ECO:0000259" key="16">
    <source>
        <dbReference type="PROSITE" id="PS50011"/>
    </source>
</evidence>
<feature type="compositionally biased region" description="Polar residues" evidence="15">
    <location>
        <begin position="2180"/>
        <end position="2199"/>
    </location>
</feature>
<dbReference type="Gene3D" id="1.10.1000.11">
    <property type="entry name" value="Arf Nucleotide-binding Site Opener,domain 2"/>
    <property type="match status" value="1"/>
</dbReference>
<dbReference type="SUPFAM" id="SSF48425">
    <property type="entry name" value="Sec7 domain"/>
    <property type="match status" value="1"/>
</dbReference>
<evidence type="ECO:0000256" key="4">
    <source>
        <dbReference type="ARBA" id="ARBA00022490"/>
    </source>
</evidence>
<dbReference type="PROSITE" id="PS50190">
    <property type="entry name" value="SEC7"/>
    <property type="match status" value="1"/>
</dbReference>
<proteinExistence type="inferred from homology"/>
<evidence type="ECO:0000256" key="15">
    <source>
        <dbReference type="SAM" id="MobiDB-lite"/>
    </source>
</evidence>
<feature type="region of interest" description="Disordered" evidence="15">
    <location>
        <begin position="1109"/>
        <end position="1151"/>
    </location>
</feature>
<dbReference type="SUPFAM" id="SSF56112">
    <property type="entry name" value="Protein kinase-like (PK-like)"/>
    <property type="match status" value="1"/>
</dbReference>
<feature type="coiled-coil region" evidence="14">
    <location>
        <begin position="1744"/>
        <end position="1802"/>
    </location>
</feature>
<evidence type="ECO:0000256" key="7">
    <source>
        <dbReference type="ARBA" id="ARBA00022679"/>
    </source>
</evidence>
<feature type="region of interest" description="Disordered" evidence="15">
    <location>
        <begin position="531"/>
        <end position="556"/>
    </location>
</feature>
<evidence type="ECO:0000256" key="13">
    <source>
        <dbReference type="PROSITE-ProRule" id="PRU10141"/>
    </source>
</evidence>
<dbReference type="PANTHER" id="PTHR10663">
    <property type="entry name" value="GUANYL-NUCLEOTIDE EXCHANGE FACTOR"/>
    <property type="match status" value="1"/>
</dbReference>
<keyword evidence="10 13" id="KW-0067">ATP-binding</keyword>
<keyword evidence="5" id="KW-0723">Serine/threonine-protein kinase</keyword>
<dbReference type="FunFam" id="1.10.1000.11:FF:000002">
    <property type="entry name" value="Cytohesin 1"/>
    <property type="match status" value="1"/>
</dbReference>
<dbReference type="Pfam" id="PF00069">
    <property type="entry name" value="Pkinase"/>
    <property type="match status" value="2"/>
</dbReference>
<accession>F0WSU4</accession>
<dbReference type="GO" id="GO:0071944">
    <property type="term" value="C:cell periphery"/>
    <property type="evidence" value="ECO:0007669"/>
    <property type="project" value="UniProtKB-ARBA"/>
</dbReference>
<protein>
    <recommendedName>
        <fullName evidence="3">non-specific serine/threonine protein kinase</fullName>
        <ecNumber evidence="3">2.7.11.1</ecNumber>
    </recommendedName>
</protein>
<keyword evidence="4" id="KW-0963">Cytoplasm</keyword>
<dbReference type="GO" id="GO:0032012">
    <property type="term" value="P:regulation of ARF protein signal transduction"/>
    <property type="evidence" value="ECO:0007669"/>
    <property type="project" value="InterPro"/>
</dbReference>
<evidence type="ECO:0000256" key="12">
    <source>
        <dbReference type="ARBA" id="ARBA00048679"/>
    </source>
</evidence>
<evidence type="ECO:0000259" key="17">
    <source>
        <dbReference type="PROSITE" id="PS50190"/>
    </source>
</evidence>
<feature type="compositionally biased region" description="Polar residues" evidence="15">
    <location>
        <begin position="539"/>
        <end position="549"/>
    </location>
</feature>
<dbReference type="GO" id="GO:0005085">
    <property type="term" value="F:guanyl-nucleotide exchange factor activity"/>
    <property type="evidence" value="ECO:0007669"/>
    <property type="project" value="InterPro"/>
</dbReference>
<keyword evidence="7" id="KW-0808">Transferase</keyword>
<dbReference type="CDD" id="cd00171">
    <property type="entry name" value="Sec7"/>
    <property type="match status" value="1"/>
</dbReference>
<dbReference type="PROSITE" id="PS50011">
    <property type="entry name" value="PROTEIN_KINASE_DOM"/>
    <property type="match status" value="1"/>
</dbReference>
<dbReference type="PANTHER" id="PTHR10663:SF388">
    <property type="entry name" value="GOLGI-SPECIFIC BREFELDIN A-RESISTANCE GUANINE NUCLEOTIDE EXCHANGE FACTOR 1"/>
    <property type="match status" value="1"/>
</dbReference>
<dbReference type="HOGENOM" id="CLU_001180_0_0_1"/>
<keyword evidence="6" id="KW-0597">Phosphoprotein</keyword>
<dbReference type="InterPro" id="IPR011009">
    <property type="entry name" value="Kinase-like_dom_sf"/>
</dbReference>
<keyword evidence="8 13" id="KW-0547">Nucleotide-binding</keyword>
<evidence type="ECO:0000313" key="18">
    <source>
        <dbReference type="EMBL" id="CCA24422.1"/>
    </source>
</evidence>
<evidence type="ECO:0000256" key="14">
    <source>
        <dbReference type="SAM" id="Coils"/>
    </source>
</evidence>
<keyword evidence="9 18" id="KW-0418">Kinase</keyword>
<dbReference type="GO" id="GO:0005524">
    <property type="term" value="F:ATP binding"/>
    <property type="evidence" value="ECO:0007669"/>
    <property type="project" value="UniProtKB-UniRule"/>
</dbReference>
<reference evidence="18" key="1">
    <citation type="journal article" date="2011" name="PLoS Biol.">
        <title>Gene gain and loss during evolution of obligate parasitism in the white rust pathogen of Arabidopsis thaliana.</title>
        <authorList>
            <person name="Kemen E."/>
            <person name="Gardiner A."/>
            <person name="Schultz-Larsen T."/>
            <person name="Kemen A.C."/>
            <person name="Balmuth A.L."/>
            <person name="Robert-Seilaniantz A."/>
            <person name="Bailey K."/>
            <person name="Holub E."/>
            <person name="Studholme D.J."/>
            <person name="Maclean D."/>
            <person name="Jones J.D."/>
        </authorList>
    </citation>
    <scope>NUCLEOTIDE SEQUENCE</scope>
</reference>
<name>F0WSU4_9STRA</name>
<feature type="domain" description="SEC7" evidence="17">
    <location>
        <begin position="606"/>
        <end position="802"/>
    </location>
</feature>
<feature type="region of interest" description="Disordered" evidence="15">
    <location>
        <begin position="1961"/>
        <end position="1998"/>
    </location>
</feature>
<dbReference type="FunFam" id="1.10.510.10:FF:000057">
    <property type="entry name" value="Non-specific serine/threonine protein kinase"/>
    <property type="match status" value="1"/>
</dbReference>
<evidence type="ECO:0000256" key="3">
    <source>
        <dbReference type="ARBA" id="ARBA00012513"/>
    </source>
</evidence>
<evidence type="ECO:0000256" key="8">
    <source>
        <dbReference type="ARBA" id="ARBA00022741"/>
    </source>
</evidence>
<dbReference type="FunFam" id="3.30.200.20:FF:000192">
    <property type="entry name" value="Serine/threonine-protein kinase cot-1"/>
    <property type="match status" value="1"/>
</dbReference>